<dbReference type="InterPro" id="IPR036312">
    <property type="entry name" value="Bifun_inhib/LTP/seed_sf"/>
</dbReference>
<feature type="domain" description="Bifunctional inhibitor/plant lipid transfer protein/seed storage helical" evidence="2">
    <location>
        <begin position="36"/>
        <end position="118"/>
    </location>
</feature>
<dbReference type="SUPFAM" id="SSF47699">
    <property type="entry name" value="Bifunctional inhibitor/lipid-transfer protein/seed storage 2S albumin"/>
    <property type="match status" value="1"/>
</dbReference>
<accession>A0AAV7FCU1</accession>
<protein>
    <recommendedName>
        <fullName evidence="2">Bifunctional inhibitor/plant lipid transfer protein/seed storage helical domain-containing protein</fullName>
    </recommendedName>
</protein>
<evidence type="ECO:0000259" key="2">
    <source>
        <dbReference type="SMART" id="SM00499"/>
    </source>
</evidence>
<organism evidence="3 4">
    <name type="scientific">Aristolochia fimbriata</name>
    <name type="common">White veined hardy Dutchman's pipe vine</name>
    <dbReference type="NCBI Taxonomy" id="158543"/>
    <lineage>
        <taxon>Eukaryota</taxon>
        <taxon>Viridiplantae</taxon>
        <taxon>Streptophyta</taxon>
        <taxon>Embryophyta</taxon>
        <taxon>Tracheophyta</taxon>
        <taxon>Spermatophyta</taxon>
        <taxon>Magnoliopsida</taxon>
        <taxon>Magnoliidae</taxon>
        <taxon>Piperales</taxon>
        <taxon>Aristolochiaceae</taxon>
        <taxon>Aristolochia</taxon>
    </lineage>
</organism>
<evidence type="ECO:0000256" key="1">
    <source>
        <dbReference type="SAM" id="SignalP"/>
    </source>
</evidence>
<dbReference type="Gene3D" id="1.10.110.10">
    <property type="entry name" value="Plant lipid-transfer and hydrophobic proteins"/>
    <property type="match status" value="1"/>
</dbReference>
<comment type="caution">
    <text evidence="3">The sequence shown here is derived from an EMBL/GenBank/DDBJ whole genome shotgun (WGS) entry which is preliminary data.</text>
</comment>
<dbReference type="SMART" id="SM00499">
    <property type="entry name" value="AAI"/>
    <property type="match status" value="1"/>
</dbReference>
<evidence type="ECO:0000313" key="4">
    <source>
        <dbReference type="Proteomes" id="UP000825729"/>
    </source>
</evidence>
<proteinExistence type="predicted"/>
<reference evidence="3 4" key="1">
    <citation type="submission" date="2021-07" db="EMBL/GenBank/DDBJ databases">
        <title>The Aristolochia fimbriata genome: insights into angiosperm evolution, floral development and chemical biosynthesis.</title>
        <authorList>
            <person name="Jiao Y."/>
        </authorList>
    </citation>
    <scope>NUCLEOTIDE SEQUENCE [LARGE SCALE GENOMIC DNA]</scope>
    <source>
        <strain evidence="3">IBCAS-2021</strain>
        <tissue evidence="3">Leaf</tissue>
    </source>
</reference>
<dbReference type="PANTHER" id="PTHR33122:SF13">
    <property type="entry name" value="BIFUNCTIONAL INHIBITOR_LIPID-TRANSFER PROTEIN_SEED STORAGE 2S ALBUMIN SUPERFAMILY PROTEIN"/>
    <property type="match status" value="1"/>
</dbReference>
<dbReference type="Pfam" id="PF14368">
    <property type="entry name" value="LTP_2"/>
    <property type="match status" value="1"/>
</dbReference>
<dbReference type="PANTHER" id="PTHR33122">
    <property type="entry name" value="LIPID BINDING PROTEIN-RELATED"/>
    <property type="match status" value="1"/>
</dbReference>
<sequence>MASSMSLKLRVPFVAMFLFLLASHAYIHLASAAGECGRTPINSAAASLTPCLGASKSRTAKVPPACCSKISALLAASPKCLCAVLLSPLAKKAGINPAVAITVPKRCNIKKRPAGKKCGRYVVP</sequence>
<keyword evidence="1" id="KW-0732">Signal</keyword>
<dbReference type="Proteomes" id="UP000825729">
    <property type="component" value="Unassembled WGS sequence"/>
</dbReference>
<feature type="chain" id="PRO_5043798505" description="Bifunctional inhibitor/plant lipid transfer protein/seed storage helical domain-containing protein" evidence="1">
    <location>
        <begin position="33"/>
        <end position="124"/>
    </location>
</feature>
<name>A0AAV7FCU1_ARIFI</name>
<dbReference type="GO" id="GO:0009627">
    <property type="term" value="P:systemic acquired resistance"/>
    <property type="evidence" value="ECO:0007669"/>
    <property type="project" value="InterPro"/>
</dbReference>
<evidence type="ECO:0000313" key="3">
    <source>
        <dbReference type="EMBL" id="KAG9457636.1"/>
    </source>
</evidence>
<dbReference type="AlphaFoldDB" id="A0AAV7FCU1"/>
<dbReference type="GO" id="GO:0005504">
    <property type="term" value="F:fatty acid binding"/>
    <property type="evidence" value="ECO:0007669"/>
    <property type="project" value="InterPro"/>
</dbReference>
<gene>
    <name evidence="3" type="ORF">H6P81_002144</name>
</gene>
<feature type="signal peptide" evidence="1">
    <location>
        <begin position="1"/>
        <end position="32"/>
    </location>
</feature>
<dbReference type="InterPro" id="IPR039265">
    <property type="entry name" value="DIR1-like"/>
</dbReference>
<keyword evidence="4" id="KW-1185">Reference proteome</keyword>
<dbReference type="InterPro" id="IPR016140">
    <property type="entry name" value="Bifunc_inhib/LTP/seed_store"/>
</dbReference>
<dbReference type="EMBL" id="JAINDJ010000002">
    <property type="protein sequence ID" value="KAG9457636.1"/>
    <property type="molecule type" value="Genomic_DNA"/>
</dbReference>
<dbReference type="CDD" id="cd00010">
    <property type="entry name" value="AAI_LTSS"/>
    <property type="match status" value="1"/>
</dbReference>